<dbReference type="Proteomes" id="UP000016480">
    <property type="component" value="Unassembled WGS sequence"/>
</dbReference>
<proteinExistence type="predicted"/>
<gene>
    <name evidence="1" type="ORF">PRUB_a5125</name>
</gene>
<dbReference type="RefSeq" id="WP_155946403.1">
    <property type="nucleotide sequence ID" value="NZ_AHCD03000040.1"/>
</dbReference>
<evidence type="ECO:0000313" key="2">
    <source>
        <dbReference type="Proteomes" id="UP000016480"/>
    </source>
</evidence>
<evidence type="ECO:0000313" key="1">
    <source>
        <dbReference type="EMBL" id="KAF7783816.1"/>
    </source>
</evidence>
<protein>
    <submittedName>
        <fullName evidence="1">Uncharacterized protein</fullName>
    </submittedName>
</protein>
<organism evidence="1 2">
    <name type="scientific">Pseudoalteromonas rubra</name>
    <dbReference type="NCBI Taxonomy" id="43658"/>
    <lineage>
        <taxon>Bacteria</taxon>
        <taxon>Pseudomonadati</taxon>
        <taxon>Pseudomonadota</taxon>
        <taxon>Gammaproteobacteria</taxon>
        <taxon>Alteromonadales</taxon>
        <taxon>Pseudoalteromonadaceae</taxon>
        <taxon>Pseudoalteromonas</taxon>
    </lineage>
</organism>
<sequence length="48" mass="5146">MLKLKAKKLKNLTVKEQLALGKTQLVAGGAAQQIDTHSITQVDTTTNP</sequence>
<accession>A0A8T0C3G0</accession>
<name>A0A8T0C3G0_9GAMM</name>
<reference evidence="1 2" key="1">
    <citation type="journal article" date="2012" name="J. Bacteriol.">
        <title>Genome sequence of the cycloprodigiosin-producing bacterial strain Pseudoalteromonas rubra ATCC 29570(T).</title>
        <authorList>
            <person name="Xie B.B."/>
            <person name="Shu Y.L."/>
            <person name="Qin Q.L."/>
            <person name="Rong J.C."/>
            <person name="Zhang X.Y."/>
            <person name="Chen X.L."/>
            <person name="Zhou B.C."/>
            <person name="Zhang Y.Z."/>
        </authorList>
    </citation>
    <scope>NUCLEOTIDE SEQUENCE [LARGE SCALE GENOMIC DNA]</scope>
    <source>
        <strain evidence="1 2">DSM 6842</strain>
    </source>
</reference>
<comment type="caution">
    <text evidence="1">The sequence shown here is derived from an EMBL/GenBank/DDBJ whole genome shotgun (WGS) entry which is preliminary data.</text>
</comment>
<dbReference type="GeneID" id="61359558"/>
<dbReference type="AlphaFoldDB" id="A0A8T0C3G0"/>
<dbReference type="EMBL" id="AHCD03000040">
    <property type="protein sequence ID" value="KAF7783816.1"/>
    <property type="molecule type" value="Genomic_DNA"/>
</dbReference>